<dbReference type="Pfam" id="PF20597">
    <property type="entry name" value="pAdhesive_15"/>
    <property type="match status" value="1"/>
</dbReference>
<accession>A0ABS1S8X5</accession>
<dbReference type="Proteomes" id="UP000644749">
    <property type="component" value="Unassembled WGS sequence"/>
</dbReference>
<keyword evidence="1" id="KW-0472">Membrane</keyword>
<feature type="domain" description="Choice-of-anchor A" evidence="3">
    <location>
        <begin position="37"/>
        <end position="289"/>
    </location>
</feature>
<keyword evidence="2" id="KW-0732">Signal</keyword>
<keyword evidence="1" id="KW-1133">Transmembrane helix</keyword>
<organism evidence="4 5">
    <name type="scientific">Paracoccus aerius</name>
    <dbReference type="NCBI Taxonomy" id="1915382"/>
    <lineage>
        <taxon>Bacteria</taxon>
        <taxon>Pseudomonadati</taxon>
        <taxon>Pseudomonadota</taxon>
        <taxon>Alphaproteobacteria</taxon>
        <taxon>Rhodobacterales</taxon>
        <taxon>Paracoccaceae</taxon>
        <taxon>Paracoccus</taxon>
    </lineage>
</organism>
<dbReference type="EMBL" id="JAESHT010000018">
    <property type="protein sequence ID" value="MBL3675182.1"/>
    <property type="molecule type" value="Genomic_DNA"/>
</dbReference>
<dbReference type="InterPro" id="IPR026588">
    <property type="entry name" value="Choice_anch_A"/>
</dbReference>
<sequence>MVRVFSIMRLGFFAAASVGCILGAVSAGEAATLGATDLLRQFNLVTKGDVTGSSGFHVDGRALVGGDYKVQAGSVVYMKGKGDASDHDDFIVKGRVESQVHVNNGGSAAAGQGLDKLNMNGGGSKSAYAEGSAPAGYVQTLSNYAATLGSMAASSSGVVRQGSVHDRTNTYSISGVADGIGVLSLTEADIRADRDFRFDLGKDVDWVVVNVRATQADKTFRLGSTFKAQDRKTASKVVWNFIGFDDVIFDAMFAAGAILADGSRVQTTSGNIEGSVFADRFHGLSELHFTGLDEGRLPGDEDRQPAPVPLPAGMPLLLSGFGLLAWAHRRKRA</sequence>
<proteinExistence type="predicted"/>
<gene>
    <name evidence="4" type="ORF">JL111_17020</name>
</gene>
<dbReference type="NCBIfam" id="TIGR04215">
    <property type="entry name" value="choice_anch_A"/>
    <property type="match status" value="1"/>
</dbReference>
<dbReference type="PROSITE" id="PS51257">
    <property type="entry name" value="PROKAR_LIPOPROTEIN"/>
    <property type="match status" value="1"/>
</dbReference>
<keyword evidence="5" id="KW-1185">Reference proteome</keyword>
<evidence type="ECO:0000313" key="5">
    <source>
        <dbReference type="Proteomes" id="UP000644749"/>
    </source>
</evidence>
<name>A0ABS1S8X5_9RHOB</name>
<feature type="chain" id="PRO_5045442280" evidence="2">
    <location>
        <begin position="31"/>
        <end position="333"/>
    </location>
</feature>
<dbReference type="RefSeq" id="WP_202380227.1">
    <property type="nucleotide sequence ID" value="NZ_JAESHT010000018.1"/>
</dbReference>
<feature type="transmembrane region" description="Helical" evidence="1">
    <location>
        <begin position="308"/>
        <end position="327"/>
    </location>
</feature>
<reference evidence="4 5" key="1">
    <citation type="submission" date="2021-01" db="EMBL/GenBank/DDBJ databases">
        <title>011410 draft genome.</title>
        <authorList>
            <person name="Lang L."/>
        </authorList>
    </citation>
    <scope>NUCLEOTIDE SEQUENCE [LARGE SCALE GENOMIC DNA]</scope>
    <source>
        <strain evidence="4 5">KCTC 42845</strain>
    </source>
</reference>
<protein>
    <submittedName>
        <fullName evidence="4">Choice-of-anchor A family protein</fullName>
    </submittedName>
</protein>
<evidence type="ECO:0000313" key="4">
    <source>
        <dbReference type="EMBL" id="MBL3675182.1"/>
    </source>
</evidence>
<evidence type="ECO:0000259" key="3">
    <source>
        <dbReference type="Pfam" id="PF20597"/>
    </source>
</evidence>
<evidence type="ECO:0000256" key="2">
    <source>
        <dbReference type="SAM" id="SignalP"/>
    </source>
</evidence>
<keyword evidence="1" id="KW-0812">Transmembrane</keyword>
<feature type="signal peptide" evidence="2">
    <location>
        <begin position="1"/>
        <end position="30"/>
    </location>
</feature>
<comment type="caution">
    <text evidence="4">The sequence shown here is derived from an EMBL/GenBank/DDBJ whole genome shotgun (WGS) entry which is preliminary data.</text>
</comment>
<evidence type="ECO:0000256" key="1">
    <source>
        <dbReference type="SAM" id="Phobius"/>
    </source>
</evidence>